<reference evidence="6 7" key="1">
    <citation type="submission" date="2018-01" db="EMBL/GenBank/DDBJ databases">
        <title>The draft genome sequence of Halioglobus lutimaris HF004.</title>
        <authorList>
            <person name="Du Z.-J."/>
            <person name="Shi M.-J."/>
        </authorList>
    </citation>
    <scope>NUCLEOTIDE SEQUENCE [LARGE SCALE GENOMIC DNA]</scope>
    <source>
        <strain evidence="6 7">HF004</strain>
    </source>
</reference>
<dbReference type="SUPFAM" id="SSF46689">
    <property type="entry name" value="Homeodomain-like"/>
    <property type="match status" value="1"/>
</dbReference>
<dbReference type="InterPro" id="IPR009057">
    <property type="entry name" value="Homeodomain-like_sf"/>
</dbReference>
<dbReference type="InterPro" id="IPR018060">
    <property type="entry name" value="HTH_AraC"/>
</dbReference>
<comment type="caution">
    <text evidence="6">The sequence shown here is derived from an EMBL/GenBank/DDBJ whole genome shotgun (WGS) entry which is preliminary data.</text>
</comment>
<evidence type="ECO:0000259" key="5">
    <source>
        <dbReference type="PROSITE" id="PS01124"/>
    </source>
</evidence>
<evidence type="ECO:0000313" key="6">
    <source>
        <dbReference type="EMBL" id="PLW70275.1"/>
    </source>
</evidence>
<evidence type="ECO:0000313" key="7">
    <source>
        <dbReference type="Proteomes" id="UP000235005"/>
    </source>
</evidence>
<evidence type="ECO:0000256" key="1">
    <source>
        <dbReference type="ARBA" id="ARBA00023015"/>
    </source>
</evidence>
<keyword evidence="3" id="KW-0804">Transcription</keyword>
<dbReference type="GO" id="GO:0005829">
    <property type="term" value="C:cytosol"/>
    <property type="evidence" value="ECO:0007669"/>
    <property type="project" value="TreeGrafter"/>
</dbReference>
<dbReference type="GO" id="GO:0000976">
    <property type="term" value="F:transcription cis-regulatory region binding"/>
    <property type="evidence" value="ECO:0007669"/>
    <property type="project" value="TreeGrafter"/>
</dbReference>
<keyword evidence="2" id="KW-0238">DNA-binding</keyword>
<keyword evidence="7" id="KW-1185">Reference proteome</keyword>
<dbReference type="Pfam" id="PF12625">
    <property type="entry name" value="Arabinose_bd"/>
    <property type="match status" value="1"/>
</dbReference>
<dbReference type="PROSITE" id="PS01124">
    <property type="entry name" value="HTH_ARAC_FAMILY_2"/>
    <property type="match status" value="1"/>
</dbReference>
<evidence type="ECO:0000256" key="4">
    <source>
        <dbReference type="SAM" id="MobiDB-lite"/>
    </source>
</evidence>
<dbReference type="PANTHER" id="PTHR47894">
    <property type="entry name" value="HTH-TYPE TRANSCRIPTIONAL REGULATOR GADX"/>
    <property type="match status" value="1"/>
</dbReference>
<evidence type="ECO:0000256" key="2">
    <source>
        <dbReference type="ARBA" id="ARBA00023125"/>
    </source>
</evidence>
<dbReference type="GO" id="GO:0003700">
    <property type="term" value="F:DNA-binding transcription factor activity"/>
    <property type="evidence" value="ECO:0007669"/>
    <property type="project" value="InterPro"/>
</dbReference>
<dbReference type="AlphaFoldDB" id="A0A2N5X711"/>
<dbReference type="PANTHER" id="PTHR47894:SF4">
    <property type="entry name" value="HTH-TYPE TRANSCRIPTIONAL REGULATOR GADX"/>
    <property type="match status" value="1"/>
</dbReference>
<dbReference type="InterPro" id="IPR032687">
    <property type="entry name" value="AraC-type_N"/>
</dbReference>
<organism evidence="6 7">
    <name type="scientific">Pseudohalioglobus lutimaris</name>
    <dbReference type="NCBI Taxonomy" id="1737061"/>
    <lineage>
        <taxon>Bacteria</taxon>
        <taxon>Pseudomonadati</taxon>
        <taxon>Pseudomonadota</taxon>
        <taxon>Gammaproteobacteria</taxon>
        <taxon>Cellvibrionales</taxon>
        <taxon>Halieaceae</taxon>
        <taxon>Pseudohalioglobus</taxon>
    </lineage>
</organism>
<dbReference type="Pfam" id="PF12833">
    <property type="entry name" value="HTH_18"/>
    <property type="match status" value="1"/>
</dbReference>
<feature type="compositionally biased region" description="Polar residues" evidence="4">
    <location>
        <begin position="24"/>
        <end position="34"/>
    </location>
</feature>
<sequence>MNLRVCALPDAGPLPRARPRKASDQQVSHTLASSTGAEPVYYSSHAFMTSDDNNDRLDGVRSQLVSAAGEIRLGPMTHLPLLLRELGVPSDQVFFRAGIAPELFARPDNRIEYHRLCELLHISEKLSHRDDIGVLTGARFNLEDFGQLGELMRHSPTVGKALRRLNMHLHFYDRAAFPVMFKTGPAGMFLGYSPQRLDLAGSAQAQNAAIAIAARIMRELCGPAWRASSVQFSHSRPHCLPSFRKVFATNLKFDAGISGLHFAASWLDQSIPGADTVMFHRLDEAERRNQAEAPMSMTEQVQGVLQQLIPEGVTASSSVARHFGLAERTLRQRLHREGTTMHELLRATRFELARHLLHDTALSMTQISGALCYADAAVFSRAFRSWSGLSPRQWRAQRVSGVSPGS</sequence>
<dbReference type="SMART" id="SM00342">
    <property type="entry name" value="HTH_ARAC"/>
    <property type="match status" value="1"/>
</dbReference>
<keyword evidence="1" id="KW-0805">Transcription regulation</keyword>
<dbReference type="OrthoDB" id="5850238at2"/>
<name>A0A2N5X711_9GAMM</name>
<feature type="region of interest" description="Disordered" evidence="4">
    <location>
        <begin position="1"/>
        <end position="34"/>
    </location>
</feature>
<protein>
    <submittedName>
        <fullName evidence="6">AraC family transcriptional regulator</fullName>
    </submittedName>
</protein>
<gene>
    <name evidence="6" type="ORF">C0039_03455</name>
</gene>
<dbReference type="EMBL" id="PKUS01000002">
    <property type="protein sequence ID" value="PLW70275.1"/>
    <property type="molecule type" value="Genomic_DNA"/>
</dbReference>
<dbReference type="Proteomes" id="UP000235005">
    <property type="component" value="Unassembled WGS sequence"/>
</dbReference>
<accession>A0A2N5X711</accession>
<evidence type="ECO:0000256" key="3">
    <source>
        <dbReference type="ARBA" id="ARBA00023163"/>
    </source>
</evidence>
<proteinExistence type="predicted"/>
<feature type="domain" description="HTH araC/xylS-type" evidence="5">
    <location>
        <begin position="299"/>
        <end position="397"/>
    </location>
</feature>
<dbReference type="Gene3D" id="1.10.10.60">
    <property type="entry name" value="Homeodomain-like"/>
    <property type="match status" value="1"/>
</dbReference>